<keyword evidence="1 2" id="KW-0808">Transferase</keyword>
<evidence type="ECO:0000313" key="2">
    <source>
        <dbReference type="EMBL" id="WEK46267.1"/>
    </source>
</evidence>
<dbReference type="Gene3D" id="3.30.1540.10">
    <property type="entry name" value="formyl-coa transferase, domain 3"/>
    <property type="match status" value="1"/>
</dbReference>
<evidence type="ECO:0000313" key="3">
    <source>
        <dbReference type="Proteomes" id="UP001218362"/>
    </source>
</evidence>
<reference evidence="2" key="1">
    <citation type="submission" date="2023-03" db="EMBL/GenBank/DDBJ databases">
        <title>Andean soil-derived lignocellulolytic bacterial consortium as a source of novel taxa and putative plastic-active enzymes.</title>
        <authorList>
            <person name="Diaz-Garcia L."/>
            <person name="Chuvochina M."/>
            <person name="Feuerriegel G."/>
            <person name="Bunk B."/>
            <person name="Sproer C."/>
            <person name="Streit W.R."/>
            <person name="Rodriguez L.M."/>
            <person name="Overmann J."/>
            <person name="Jimenez D.J."/>
        </authorList>
    </citation>
    <scope>NUCLEOTIDE SEQUENCE</scope>
    <source>
        <strain evidence="2">MAG 26</strain>
    </source>
</reference>
<organism evidence="2 3">
    <name type="scientific">Candidatus Andeanibacterium colombiense</name>
    <dbReference type="NCBI Taxonomy" id="3121345"/>
    <lineage>
        <taxon>Bacteria</taxon>
        <taxon>Pseudomonadati</taxon>
        <taxon>Pseudomonadota</taxon>
        <taxon>Alphaproteobacteria</taxon>
        <taxon>Sphingomonadales</taxon>
        <taxon>Sphingomonadaceae</taxon>
        <taxon>Candidatus Andeanibacterium</taxon>
    </lineage>
</organism>
<dbReference type="PANTHER" id="PTHR48207">
    <property type="entry name" value="SUCCINATE--HYDROXYMETHYLGLUTARATE COA-TRANSFERASE"/>
    <property type="match status" value="1"/>
</dbReference>
<dbReference type="Proteomes" id="UP001218362">
    <property type="component" value="Chromosome"/>
</dbReference>
<dbReference type="InterPro" id="IPR003673">
    <property type="entry name" value="CoA-Trfase_fam_III"/>
</dbReference>
<name>A0AAJ6BMP9_9SPHN</name>
<dbReference type="Gene3D" id="3.40.50.10540">
    <property type="entry name" value="Crotonobetainyl-coa:carnitine coa-transferase, domain 1"/>
    <property type="match status" value="1"/>
</dbReference>
<dbReference type="EMBL" id="CP119316">
    <property type="protein sequence ID" value="WEK46267.1"/>
    <property type="molecule type" value="Genomic_DNA"/>
</dbReference>
<dbReference type="GO" id="GO:0008410">
    <property type="term" value="F:CoA-transferase activity"/>
    <property type="evidence" value="ECO:0007669"/>
    <property type="project" value="TreeGrafter"/>
</dbReference>
<dbReference type="Pfam" id="PF02515">
    <property type="entry name" value="CoA_transf_3"/>
    <property type="match status" value="1"/>
</dbReference>
<sequence>MGTEALKGIVVLDLTRVLAGPMCTQYLADLGARVIKVEPLGLGDETRGWPPFGPDGSAVFANFNRNKKSIAVDLKSAEGQAVLHRLAQRADVVIENFGYGVAQRLGVDEPTLRALNQRLVYCSIGGFGAGGPLSKLPAYDVVLQAFTGMMELTGDVGSGPIRSPYSPNDYVTGLHAVIGILAALRRRDQDGVGERVDVSLFDTAMGLLSYQIESYWASGKLPQKNGSSHPSMCPYQALDAADGPMLLAVSNDSQWQRFCDAAGAPELKTDPRFATNAQRVANRPETLAAVQELLKTRTGEEWMLLLGQNRVPCSPILNLDGVLAHPQTTNRDVIRTYRSADGDERQAITVPVKFDGQERSVGRRPPALGEDTATLLSETGLSADEIASLQERHIVG</sequence>
<gene>
    <name evidence="2" type="ORF">P0Y56_14815</name>
</gene>
<evidence type="ECO:0000256" key="1">
    <source>
        <dbReference type="ARBA" id="ARBA00022679"/>
    </source>
</evidence>
<dbReference type="InterPro" id="IPR023606">
    <property type="entry name" value="CoA-Trfase_III_dom_1_sf"/>
</dbReference>
<dbReference type="InterPro" id="IPR044855">
    <property type="entry name" value="CoA-Trfase_III_dom3_sf"/>
</dbReference>
<dbReference type="KEGG" id="acob:P0Y56_14815"/>
<dbReference type="PANTHER" id="PTHR48207:SF3">
    <property type="entry name" value="SUCCINATE--HYDROXYMETHYLGLUTARATE COA-TRANSFERASE"/>
    <property type="match status" value="1"/>
</dbReference>
<protein>
    <submittedName>
        <fullName evidence="2">CoA transferase</fullName>
    </submittedName>
</protein>
<dbReference type="SUPFAM" id="SSF89796">
    <property type="entry name" value="CoA-transferase family III (CaiB/BaiF)"/>
    <property type="match status" value="1"/>
</dbReference>
<proteinExistence type="predicted"/>
<dbReference type="AlphaFoldDB" id="A0AAJ6BMP9"/>
<dbReference type="InterPro" id="IPR050483">
    <property type="entry name" value="CoA-transferase_III_domain"/>
</dbReference>
<accession>A0AAJ6BMP9</accession>